<dbReference type="InterPro" id="IPR023393">
    <property type="entry name" value="START-like_dom_sf"/>
</dbReference>
<feature type="region of interest" description="Disordered" evidence="1">
    <location>
        <begin position="341"/>
        <end position="366"/>
    </location>
</feature>
<keyword evidence="2" id="KW-0732">Signal</keyword>
<dbReference type="AlphaFoldDB" id="A0A1H4KMG6"/>
<evidence type="ECO:0000256" key="2">
    <source>
        <dbReference type="SAM" id="SignalP"/>
    </source>
</evidence>
<dbReference type="Proteomes" id="UP000182409">
    <property type="component" value="Unassembled WGS sequence"/>
</dbReference>
<dbReference type="Gene3D" id="3.30.530.20">
    <property type="match status" value="2"/>
</dbReference>
<reference evidence="3 4" key="1">
    <citation type="submission" date="2016-10" db="EMBL/GenBank/DDBJ databases">
        <authorList>
            <person name="de Groot N.N."/>
        </authorList>
    </citation>
    <scope>NUCLEOTIDE SEQUENCE [LARGE SCALE GENOMIC DNA]</scope>
    <source>
        <strain evidence="3 4">AB35.6</strain>
    </source>
</reference>
<dbReference type="SUPFAM" id="SSF55961">
    <property type="entry name" value="Bet v1-like"/>
    <property type="match status" value="2"/>
</dbReference>
<evidence type="ECO:0000313" key="3">
    <source>
        <dbReference type="EMBL" id="SEB59446.1"/>
    </source>
</evidence>
<sequence length="366" mass="39293">MMKATLALFAGACLLASSAIAQQAAPAVGGAPVAARPGPAPLQTPMPHYVSIPLQIDVNAPVDKVWARVGKYCDLGEWGLPECKILSGDGGFGTVRSVVREILVGKTQYSYTYTQPVREGVKYNLYHGTLEARALTPTTTRLFYTMLYDDSLLADNAARAAEIASRRKRFNGWLANMKTLAEGGKLAPGAVVAIPLPADTPLMVPNPNYVSIPMTIEVNAPVDKVWARVGKYCDIGEWGIPGCTILSGDGDFGTVRSIGNEILVGKTQYSYTYTQPVRVGPAYNMYHGTLEARPLTATTTQLNYTLFFDNSMLADEAAREADLKNRRTRFTKMLDNMKILSEGGTLPPGAVPAPRPAGAAPAAPPR</sequence>
<dbReference type="EMBL" id="FNSD01000001">
    <property type="protein sequence ID" value="SEB59446.1"/>
    <property type="molecule type" value="Genomic_DNA"/>
</dbReference>
<evidence type="ECO:0000313" key="4">
    <source>
        <dbReference type="Proteomes" id="UP000182409"/>
    </source>
</evidence>
<proteinExistence type="predicted"/>
<dbReference type="OrthoDB" id="1364128at2"/>
<dbReference type="CDD" id="cd07821">
    <property type="entry name" value="PYR_PYL_RCAR_like"/>
    <property type="match status" value="2"/>
</dbReference>
<feature type="compositionally biased region" description="Low complexity" evidence="1">
    <location>
        <begin position="356"/>
        <end position="366"/>
    </location>
</feature>
<organism evidence="3 4">
    <name type="scientific">Terriglobus roseus</name>
    <dbReference type="NCBI Taxonomy" id="392734"/>
    <lineage>
        <taxon>Bacteria</taxon>
        <taxon>Pseudomonadati</taxon>
        <taxon>Acidobacteriota</taxon>
        <taxon>Terriglobia</taxon>
        <taxon>Terriglobales</taxon>
        <taxon>Acidobacteriaceae</taxon>
        <taxon>Terriglobus</taxon>
    </lineage>
</organism>
<dbReference type="InterPro" id="IPR019587">
    <property type="entry name" value="Polyketide_cyclase/dehydratase"/>
</dbReference>
<feature type="chain" id="PRO_5010161880" evidence="2">
    <location>
        <begin position="22"/>
        <end position="366"/>
    </location>
</feature>
<accession>A0A1H4KMG6</accession>
<dbReference type="RefSeq" id="WP_139285118.1">
    <property type="nucleotide sequence ID" value="NZ_FNSD01000001.1"/>
</dbReference>
<dbReference type="Pfam" id="PF10604">
    <property type="entry name" value="Polyketide_cyc2"/>
    <property type="match status" value="1"/>
</dbReference>
<name>A0A1H4KMG6_9BACT</name>
<feature type="signal peptide" evidence="2">
    <location>
        <begin position="1"/>
        <end position="21"/>
    </location>
</feature>
<gene>
    <name evidence="3" type="ORF">SAMN05443244_1258</name>
</gene>
<evidence type="ECO:0000256" key="1">
    <source>
        <dbReference type="SAM" id="MobiDB-lite"/>
    </source>
</evidence>
<protein>
    <submittedName>
        <fullName evidence="3">Polyketide cyclase / dehydrase and lipid transport</fullName>
    </submittedName>
</protein>